<organism evidence="2 3">
    <name type="scientific">Rubripirellula tenax</name>
    <dbReference type="NCBI Taxonomy" id="2528015"/>
    <lineage>
        <taxon>Bacteria</taxon>
        <taxon>Pseudomonadati</taxon>
        <taxon>Planctomycetota</taxon>
        <taxon>Planctomycetia</taxon>
        <taxon>Pirellulales</taxon>
        <taxon>Pirellulaceae</taxon>
        <taxon>Rubripirellula</taxon>
    </lineage>
</organism>
<dbReference type="RefSeq" id="WP_246114493.1">
    <property type="nucleotide sequence ID" value="NZ_SJPW01000003.1"/>
</dbReference>
<feature type="chain" id="PRO_5022946722" evidence="1">
    <location>
        <begin position="34"/>
        <end position="193"/>
    </location>
</feature>
<comment type="caution">
    <text evidence="2">The sequence shown here is derived from an EMBL/GenBank/DDBJ whole genome shotgun (WGS) entry which is preliminary data.</text>
</comment>
<feature type="signal peptide" evidence="1">
    <location>
        <begin position="1"/>
        <end position="33"/>
    </location>
</feature>
<evidence type="ECO:0000313" key="2">
    <source>
        <dbReference type="EMBL" id="TWU57010.1"/>
    </source>
</evidence>
<evidence type="ECO:0000256" key="1">
    <source>
        <dbReference type="SAM" id="SignalP"/>
    </source>
</evidence>
<dbReference type="Proteomes" id="UP000318288">
    <property type="component" value="Unassembled WGS sequence"/>
</dbReference>
<proteinExistence type="predicted"/>
<protein>
    <submittedName>
        <fullName evidence="2">Uncharacterized protein</fullName>
    </submittedName>
</protein>
<accession>A0A5C6F8U5</accession>
<keyword evidence="1" id="KW-0732">Signal</keyword>
<evidence type="ECO:0000313" key="3">
    <source>
        <dbReference type="Proteomes" id="UP000318288"/>
    </source>
</evidence>
<keyword evidence="3" id="KW-1185">Reference proteome</keyword>
<sequence precursor="true">MTHSITITTVARTVFASLALAAVLSISASTASAQSAGSWVDIGKGFAGAGGSANGPISIVKSRSSSKNGMQFGHGFALGAGPNGLAISNSIGAGAGPGGVAHNMNLNIGRGGTHFSHGGVTSTGGNRRVISGGQTGIQNGRVYGGSQSTGFGQNTNAWSNSHTRQWGQPTYQTFPVTNGSINTGSNHRVFNHR</sequence>
<name>A0A5C6F8U5_9BACT</name>
<dbReference type="EMBL" id="SJPW01000003">
    <property type="protein sequence ID" value="TWU57010.1"/>
    <property type="molecule type" value="Genomic_DNA"/>
</dbReference>
<dbReference type="AlphaFoldDB" id="A0A5C6F8U5"/>
<reference evidence="2 3" key="1">
    <citation type="submission" date="2019-02" db="EMBL/GenBank/DDBJ databases">
        <title>Deep-cultivation of Planctomycetes and their phenomic and genomic characterization uncovers novel biology.</title>
        <authorList>
            <person name="Wiegand S."/>
            <person name="Jogler M."/>
            <person name="Boedeker C."/>
            <person name="Pinto D."/>
            <person name="Vollmers J."/>
            <person name="Rivas-Marin E."/>
            <person name="Kohn T."/>
            <person name="Peeters S.H."/>
            <person name="Heuer A."/>
            <person name="Rast P."/>
            <person name="Oberbeckmann S."/>
            <person name="Bunk B."/>
            <person name="Jeske O."/>
            <person name="Meyerdierks A."/>
            <person name="Storesund J.E."/>
            <person name="Kallscheuer N."/>
            <person name="Luecker S."/>
            <person name="Lage O.M."/>
            <person name="Pohl T."/>
            <person name="Merkel B.J."/>
            <person name="Hornburger P."/>
            <person name="Mueller R.-W."/>
            <person name="Bruemmer F."/>
            <person name="Labrenz M."/>
            <person name="Spormann A.M."/>
            <person name="Op Den Camp H."/>
            <person name="Overmann J."/>
            <person name="Amann R."/>
            <person name="Jetten M.S.M."/>
            <person name="Mascher T."/>
            <person name="Medema M.H."/>
            <person name="Devos D.P."/>
            <person name="Kaster A.-K."/>
            <person name="Ovreas L."/>
            <person name="Rohde M."/>
            <person name="Galperin M.Y."/>
            <person name="Jogler C."/>
        </authorList>
    </citation>
    <scope>NUCLEOTIDE SEQUENCE [LARGE SCALE GENOMIC DNA]</scope>
    <source>
        <strain evidence="2 3">Poly51</strain>
    </source>
</reference>
<gene>
    <name evidence="2" type="ORF">Poly51_29310</name>
</gene>